<keyword evidence="2" id="KW-0813">Transport</keyword>
<dbReference type="Proteomes" id="UP000092462">
    <property type="component" value="Unassembled WGS sequence"/>
</dbReference>
<proteinExistence type="inferred from homology"/>
<protein>
    <submittedName>
        <fullName evidence="7">Uncharacterized protein</fullName>
    </submittedName>
</protein>
<evidence type="ECO:0000313" key="7">
    <source>
        <dbReference type="EnsemblMetazoa" id="PPAI006638-PA"/>
    </source>
</evidence>
<dbReference type="RefSeq" id="XP_055715142.1">
    <property type="nucleotide sequence ID" value="XM_055859167.1"/>
</dbReference>
<dbReference type="OrthoDB" id="18679at2759"/>
<evidence type="ECO:0000256" key="6">
    <source>
        <dbReference type="SAM" id="MobiDB-lite"/>
    </source>
</evidence>
<dbReference type="EnsemblMetazoa" id="PPAI006638-RA">
    <property type="protein sequence ID" value="PPAI006638-PA"/>
    <property type="gene ID" value="PPAI006638"/>
</dbReference>
<keyword evidence="3" id="KW-0653">Protein transport</keyword>
<dbReference type="SMART" id="SM00397">
    <property type="entry name" value="t_SNARE"/>
    <property type="match status" value="2"/>
</dbReference>
<dbReference type="Gene3D" id="1.20.5.110">
    <property type="match status" value="2"/>
</dbReference>
<dbReference type="FunFam" id="1.20.5.110:FF:000079">
    <property type="entry name" value="synaptosomal-associated protein 29"/>
    <property type="match status" value="1"/>
</dbReference>
<dbReference type="GO" id="GO:0016082">
    <property type="term" value="P:synaptic vesicle priming"/>
    <property type="evidence" value="ECO:0007669"/>
    <property type="project" value="TreeGrafter"/>
</dbReference>
<comment type="similarity">
    <text evidence="1">Belongs to the SNAP-25 family.</text>
</comment>
<dbReference type="InterPro" id="IPR000727">
    <property type="entry name" value="T_SNARE_dom"/>
</dbReference>
<dbReference type="PANTHER" id="PTHR19305">
    <property type="entry name" value="SYNAPTOSOMAL ASSOCIATED PROTEIN"/>
    <property type="match status" value="1"/>
</dbReference>
<keyword evidence="4 5" id="KW-0175">Coiled coil</keyword>
<dbReference type="Pfam" id="PF12352">
    <property type="entry name" value="V-SNARE_C"/>
    <property type="match status" value="1"/>
</dbReference>
<dbReference type="GO" id="GO:0019905">
    <property type="term" value="F:syntaxin binding"/>
    <property type="evidence" value="ECO:0007669"/>
    <property type="project" value="TreeGrafter"/>
</dbReference>
<dbReference type="PROSITE" id="PS50192">
    <property type="entry name" value="T_SNARE"/>
    <property type="match status" value="1"/>
</dbReference>
<evidence type="ECO:0000256" key="2">
    <source>
        <dbReference type="ARBA" id="ARBA00022448"/>
    </source>
</evidence>
<name>A0A1B0DF30_PHLPP</name>
<dbReference type="GeneID" id="129809349"/>
<reference evidence="7" key="1">
    <citation type="submission" date="2022-08" db="UniProtKB">
        <authorList>
            <consortium name="EnsemblMetazoa"/>
        </authorList>
    </citation>
    <scope>IDENTIFICATION</scope>
    <source>
        <strain evidence="7">Israel</strain>
    </source>
</reference>
<dbReference type="PANTHER" id="PTHR19305:SF9">
    <property type="entry name" value="SYNAPTOSOMAL-ASSOCIATED PROTEIN 29"/>
    <property type="match status" value="1"/>
</dbReference>
<dbReference type="CTD" id="9342"/>
<dbReference type="GO" id="GO:0005886">
    <property type="term" value="C:plasma membrane"/>
    <property type="evidence" value="ECO:0007669"/>
    <property type="project" value="TreeGrafter"/>
</dbReference>
<feature type="coiled-coil region" evidence="5">
    <location>
        <begin position="51"/>
        <end position="117"/>
    </location>
</feature>
<feature type="compositionally biased region" description="Basic and acidic residues" evidence="6">
    <location>
        <begin position="174"/>
        <end position="188"/>
    </location>
</feature>
<evidence type="ECO:0000256" key="4">
    <source>
        <dbReference type="ARBA" id="ARBA00023054"/>
    </source>
</evidence>
<dbReference type="CDD" id="cd15887">
    <property type="entry name" value="SNARE_SNAP29N"/>
    <property type="match status" value="1"/>
</dbReference>
<dbReference type="GO" id="GO:0098793">
    <property type="term" value="C:presynapse"/>
    <property type="evidence" value="ECO:0007669"/>
    <property type="project" value="GOC"/>
</dbReference>
<dbReference type="VEuPathDB" id="VectorBase:PPAI006638"/>
<dbReference type="KEGG" id="ppap:129809349"/>
<dbReference type="FunFam" id="1.20.5.110:FF:000041">
    <property type="entry name" value="Synaptosomal-associated protein 29"/>
    <property type="match status" value="1"/>
</dbReference>
<dbReference type="GO" id="GO:0015031">
    <property type="term" value="P:protein transport"/>
    <property type="evidence" value="ECO:0007669"/>
    <property type="project" value="UniProtKB-KW"/>
</dbReference>
<dbReference type="VEuPathDB" id="VectorBase:PPAPM1_005376"/>
<keyword evidence="8" id="KW-1185">Reference proteome</keyword>
<dbReference type="SUPFAM" id="SSF58038">
    <property type="entry name" value="SNARE fusion complex"/>
    <property type="match status" value="2"/>
</dbReference>
<feature type="region of interest" description="Disordered" evidence="6">
    <location>
        <begin position="147"/>
        <end position="195"/>
    </location>
</feature>
<feature type="compositionally biased region" description="Polar residues" evidence="6">
    <location>
        <begin position="149"/>
        <end position="173"/>
    </location>
</feature>
<dbReference type="AlphaFoldDB" id="A0A1B0DF30"/>
<dbReference type="GO" id="GO:0031201">
    <property type="term" value="C:SNARE complex"/>
    <property type="evidence" value="ECO:0007669"/>
    <property type="project" value="TreeGrafter"/>
</dbReference>
<organism evidence="7 8">
    <name type="scientific">Phlebotomus papatasi</name>
    <name type="common">Sandfly</name>
    <dbReference type="NCBI Taxonomy" id="29031"/>
    <lineage>
        <taxon>Eukaryota</taxon>
        <taxon>Metazoa</taxon>
        <taxon>Ecdysozoa</taxon>
        <taxon>Arthropoda</taxon>
        <taxon>Hexapoda</taxon>
        <taxon>Insecta</taxon>
        <taxon>Pterygota</taxon>
        <taxon>Neoptera</taxon>
        <taxon>Endopterygota</taxon>
        <taxon>Diptera</taxon>
        <taxon>Nematocera</taxon>
        <taxon>Psychodoidea</taxon>
        <taxon>Psychodidae</taxon>
        <taxon>Phlebotomus</taxon>
        <taxon>Phlebotomus</taxon>
    </lineage>
</organism>
<dbReference type="GO" id="GO:0005484">
    <property type="term" value="F:SNAP receptor activity"/>
    <property type="evidence" value="ECO:0007669"/>
    <property type="project" value="TreeGrafter"/>
</dbReference>
<dbReference type="EMBL" id="AJVK01058488">
    <property type="status" value="NOT_ANNOTATED_CDS"/>
    <property type="molecule type" value="Genomic_DNA"/>
</dbReference>
<evidence type="ECO:0000256" key="5">
    <source>
        <dbReference type="SAM" id="Coils"/>
    </source>
</evidence>
<dbReference type="CDD" id="cd15856">
    <property type="entry name" value="SNARE_SNAP29C"/>
    <property type="match status" value="1"/>
</dbReference>
<evidence type="ECO:0000256" key="3">
    <source>
        <dbReference type="ARBA" id="ARBA00022927"/>
    </source>
</evidence>
<evidence type="ECO:0000256" key="1">
    <source>
        <dbReference type="ARBA" id="ARBA00009480"/>
    </source>
</evidence>
<accession>A0A1B0DF30</accession>
<sequence length="269" mass="30819">MSGFKYVTNPNSLFVEDDVDDETFLRNSRTNYSTEGATSAPKYNTNPFLQDDDYEQQRQMYEERRREIEDRTLLSSERSLGLLYETEQVGMATAEELSRQREQLENTSKQLDDINSTLRFSQRHLTGLKSVFGGLKNYLTRQKEFTPRMSASPSGSNIPETASYQEQPKSQMSPEERYENHPVSRLRSDAPSYAQQQTIPGPAAFNARLEQNLDSMVGSLSRLKGLAIDLNQEIDSQNDLIDNITNKVEDTDMKIGKQNRDMYKLLGKK</sequence>
<evidence type="ECO:0000313" key="8">
    <source>
        <dbReference type="Proteomes" id="UP000092462"/>
    </source>
</evidence>
<dbReference type="GO" id="GO:0031629">
    <property type="term" value="P:synaptic vesicle fusion to presynaptic active zone membrane"/>
    <property type="evidence" value="ECO:0007669"/>
    <property type="project" value="TreeGrafter"/>
</dbReference>